<dbReference type="AlphaFoldDB" id="A0A844QA62"/>
<dbReference type="InterPro" id="IPR006680">
    <property type="entry name" value="Amidohydro-rel"/>
</dbReference>
<keyword evidence="3" id="KW-1185">Reference proteome</keyword>
<organism evidence="2 3">
    <name type="scientific">Nitratireductor arenosus</name>
    <dbReference type="NCBI Taxonomy" id="2682096"/>
    <lineage>
        <taxon>Bacteria</taxon>
        <taxon>Pseudomonadati</taxon>
        <taxon>Pseudomonadota</taxon>
        <taxon>Alphaproteobacteria</taxon>
        <taxon>Hyphomicrobiales</taxon>
        <taxon>Phyllobacteriaceae</taxon>
        <taxon>Nitratireductor</taxon>
    </lineage>
</organism>
<dbReference type="SUPFAM" id="SSF51556">
    <property type="entry name" value="Metallo-dependent hydrolases"/>
    <property type="match status" value="1"/>
</dbReference>
<dbReference type="CDD" id="cd01299">
    <property type="entry name" value="Met_dep_hydrolase_A"/>
    <property type="match status" value="1"/>
</dbReference>
<evidence type="ECO:0000259" key="1">
    <source>
        <dbReference type="Pfam" id="PF01979"/>
    </source>
</evidence>
<sequence length="401" mass="41953">MPIIYDNCRIIDGNGGDFQGHFVVECGVISSIAKGFPTQADASLERRDLGGRTVLPGLIDCHVHLRNDGVADPRAQAAADTDAVAVLRSARNARRTLEAGVTTIRDCGSRNGIDFALRTAAAQGLCVTPRLVLSGVMICMTGGHGWSLGLEADGADGLRRAARGQLKAGADNVKLVASGGILTPGSEIGAPQLGIAEMAAAVEEAHAAGKTSCAHAHGTTAIKNAIRAGVDSIEHGYLIDDEGIQMMLERGTYLVATSSAVRNVVRHGVAAGIRPEVVAKAEAAIERHIDGFKRAYKAGVRMAMGTDSGVPFTDHGNNLDELVYLVEMGVPPMEAISIATLNSARLLRMDDRIGSLEAGKRADFVVVDGDPLADISILQDRSRIRLVVIDGDAVVDRSVAG</sequence>
<comment type="caution">
    <text evidence="2">The sequence shown here is derived from an EMBL/GenBank/DDBJ whole genome shotgun (WGS) entry which is preliminary data.</text>
</comment>
<dbReference type="PANTHER" id="PTHR43135:SF3">
    <property type="entry name" value="ALPHA-D-RIBOSE 1-METHYLPHOSPHONATE 5-TRIPHOSPHATE DIPHOSPHATASE"/>
    <property type="match status" value="1"/>
</dbReference>
<dbReference type="GO" id="GO:0016810">
    <property type="term" value="F:hydrolase activity, acting on carbon-nitrogen (but not peptide) bonds"/>
    <property type="evidence" value="ECO:0007669"/>
    <property type="project" value="InterPro"/>
</dbReference>
<dbReference type="Pfam" id="PF01979">
    <property type="entry name" value="Amidohydro_1"/>
    <property type="match status" value="1"/>
</dbReference>
<reference evidence="2 3" key="1">
    <citation type="submission" date="2019-12" db="EMBL/GenBank/DDBJ databases">
        <title>Nitratireductor arenosus sp. nov., Isolated from sea sand, Jeju island, South Korea.</title>
        <authorList>
            <person name="Kim W."/>
        </authorList>
    </citation>
    <scope>NUCLEOTIDE SEQUENCE [LARGE SCALE GENOMIC DNA]</scope>
    <source>
        <strain evidence="2 3">CAU 1489</strain>
    </source>
</reference>
<protein>
    <submittedName>
        <fullName evidence="2">Amidohydrolase family protein</fullName>
    </submittedName>
</protein>
<dbReference type="InterPro" id="IPR057744">
    <property type="entry name" value="OTAase-like"/>
</dbReference>
<dbReference type="Proteomes" id="UP000463224">
    <property type="component" value="Unassembled WGS sequence"/>
</dbReference>
<dbReference type="InterPro" id="IPR011059">
    <property type="entry name" value="Metal-dep_hydrolase_composite"/>
</dbReference>
<dbReference type="InterPro" id="IPR051781">
    <property type="entry name" value="Metallo-dep_Hydrolase"/>
</dbReference>
<evidence type="ECO:0000313" key="3">
    <source>
        <dbReference type="Proteomes" id="UP000463224"/>
    </source>
</evidence>
<dbReference type="Gene3D" id="3.20.20.140">
    <property type="entry name" value="Metal-dependent hydrolases"/>
    <property type="match status" value="1"/>
</dbReference>
<dbReference type="EMBL" id="WPHG01000001">
    <property type="protein sequence ID" value="MVA96946.1"/>
    <property type="molecule type" value="Genomic_DNA"/>
</dbReference>
<dbReference type="SUPFAM" id="SSF51338">
    <property type="entry name" value="Composite domain of metallo-dependent hydrolases"/>
    <property type="match status" value="1"/>
</dbReference>
<evidence type="ECO:0000313" key="2">
    <source>
        <dbReference type="EMBL" id="MVA96946.1"/>
    </source>
</evidence>
<gene>
    <name evidence="2" type="ORF">GN330_06735</name>
</gene>
<dbReference type="InterPro" id="IPR032466">
    <property type="entry name" value="Metal_Hydrolase"/>
</dbReference>
<accession>A0A844QA62</accession>
<feature type="domain" description="Amidohydrolase-related" evidence="1">
    <location>
        <begin position="53"/>
        <end position="394"/>
    </location>
</feature>
<proteinExistence type="predicted"/>
<dbReference type="PANTHER" id="PTHR43135">
    <property type="entry name" value="ALPHA-D-RIBOSE 1-METHYLPHOSPHONATE 5-TRIPHOSPHATE DIPHOSPHATASE"/>
    <property type="match status" value="1"/>
</dbReference>
<keyword evidence="2" id="KW-0378">Hydrolase</keyword>
<name>A0A844QA62_9HYPH</name>
<dbReference type="Gene3D" id="2.30.40.10">
    <property type="entry name" value="Urease, subunit C, domain 1"/>
    <property type="match status" value="1"/>
</dbReference>